<dbReference type="InterPro" id="IPR002156">
    <property type="entry name" value="RNaseH_domain"/>
</dbReference>
<organism evidence="2 3">
    <name type="scientific">Colocasia esculenta</name>
    <name type="common">Wild taro</name>
    <name type="synonym">Arum esculentum</name>
    <dbReference type="NCBI Taxonomy" id="4460"/>
    <lineage>
        <taxon>Eukaryota</taxon>
        <taxon>Viridiplantae</taxon>
        <taxon>Streptophyta</taxon>
        <taxon>Embryophyta</taxon>
        <taxon>Tracheophyta</taxon>
        <taxon>Spermatophyta</taxon>
        <taxon>Magnoliopsida</taxon>
        <taxon>Liliopsida</taxon>
        <taxon>Araceae</taxon>
        <taxon>Aroideae</taxon>
        <taxon>Colocasieae</taxon>
        <taxon>Colocasia</taxon>
    </lineage>
</organism>
<dbReference type="InterPro" id="IPR012337">
    <property type="entry name" value="RNaseH-like_sf"/>
</dbReference>
<gene>
    <name evidence="2" type="ORF">Taro_055966</name>
</gene>
<dbReference type="InterPro" id="IPR015791">
    <property type="entry name" value="Antimic/Inh_G_crystallin-like"/>
</dbReference>
<protein>
    <recommendedName>
        <fullName evidence="1">RNase H type-1 domain-containing protein</fullName>
    </recommendedName>
</protein>
<dbReference type="GO" id="GO:0003676">
    <property type="term" value="F:nucleic acid binding"/>
    <property type="evidence" value="ECO:0007669"/>
    <property type="project" value="InterPro"/>
</dbReference>
<proteinExistence type="predicted"/>
<reference evidence="2" key="1">
    <citation type="submission" date="2017-07" db="EMBL/GenBank/DDBJ databases">
        <title>Taro Niue Genome Assembly and Annotation.</title>
        <authorList>
            <person name="Atibalentja N."/>
            <person name="Keating K."/>
            <person name="Fields C.J."/>
        </authorList>
    </citation>
    <scope>NUCLEOTIDE SEQUENCE</scope>
    <source>
        <strain evidence="2">Niue_2</strain>
        <tissue evidence="2">Leaf</tissue>
    </source>
</reference>
<dbReference type="InterPro" id="IPR015201">
    <property type="entry name" value="Antimicrobial_MiAMP1"/>
</dbReference>
<evidence type="ECO:0000313" key="3">
    <source>
        <dbReference type="Proteomes" id="UP000652761"/>
    </source>
</evidence>
<dbReference type="SUPFAM" id="SSF49695">
    <property type="entry name" value="gamma-Crystallin-like"/>
    <property type="match status" value="1"/>
</dbReference>
<dbReference type="InterPro" id="IPR011024">
    <property type="entry name" value="G_crystallin-like"/>
</dbReference>
<evidence type="ECO:0000313" key="2">
    <source>
        <dbReference type="EMBL" id="MQM22907.1"/>
    </source>
</evidence>
<name>A0A843XVW0_COLES</name>
<accession>A0A843XVW0</accession>
<dbReference type="GO" id="GO:0006952">
    <property type="term" value="P:defense response"/>
    <property type="evidence" value="ECO:0007669"/>
    <property type="project" value="InterPro"/>
</dbReference>
<dbReference type="Pfam" id="PF09117">
    <property type="entry name" value="MiAMP1"/>
    <property type="match status" value="1"/>
</dbReference>
<keyword evidence="3" id="KW-1185">Reference proteome</keyword>
<dbReference type="CDD" id="cd06222">
    <property type="entry name" value="RNase_H_like"/>
    <property type="match status" value="1"/>
</dbReference>
<dbReference type="GO" id="GO:0004523">
    <property type="term" value="F:RNA-DNA hybrid ribonuclease activity"/>
    <property type="evidence" value="ECO:0007669"/>
    <property type="project" value="InterPro"/>
</dbReference>
<dbReference type="OrthoDB" id="597234at2759"/>
<feature type="domain" description="RNase H type-1" evidence="1">
    <location>
        <begin position="51"/>
        <end position="120"/>
    </location>
</feature>
<dbReference type="Pfam" id="PF13456">
    <property type="entry name" value="RVT_3"/>
    <property type="match status" value="1"/>
</dbReference>
<dbReference type="Gene3D" id="3.30.420.10">
    <property type="entry name" value="Ribonuclease H-like superfamily/Ribonuclease H"/>
    <property type="match status" value="1"/>
</dbReference>
<dbReference type="InterPro" id="IPR036397">
    <property type="entry name" value="RNaseH_sf"/>
</dbReference>
<dbReference type="AlphaFoldDB" id="A0A843XVW0"/>
<dbReference type="Gene3D" id="2.60.20.30">
    <property type="match status" value="1"/>
</dbReference>
<comment type="caution">
    <text evidence="2">The sequence shown here is derived from an EMBL/GenBank/DDBJ whole genome shotgun (WGS) entry which is preliminary data.</text>
</comment>
<dbReference type="PANTHER" id="PTHR47723">
    <property type="entry name" value="OS05G0353850 PROTEIN"/>
    <property type="match status" value="1"/>
</dbReference>
<dbReference type="SUPFAM" id="SSF53098">
    <property type="entry name" value="Ribonuclease H-like"/>
    <property type="match status" value="1"/>
</dbReference>
<dbReference type="Proteomes" id="UP000652761">
    <property type="component" value="Unassembled WGS sequence"/>
</dbReference>
<dbReference type="EMBL" id="NMUH01014386">
    <property type="protein sequence ID" value="MQM22907.1"/>
    <property type="molecule type" value="Genomic_DNA"/>
</dbReference>
<dbReference type="InterPro" id="IPR044730">
    <property type="entry name" value="RNase_H-like_dom_plant"/>
</dbReference>
<evidence type="ECO:0000259" key="1">
    <source>
        <dbReference type="Pfam" id="PF13456"/>
    </source>
</evidence>
<dbReference type="PANTHER" id="PTHR47723:SF19">
    <property type="entry name" value="POLYNUCLEOTIDYL TRANSFERASE, RIBONUCLEASE H-LIKE SUPERFAMILY PROTEIN"/>
    <property type="match status" value="1"/>
</dbReference>
<dbReference type="GO" id="GO:0045926">
    <property type="term" value="P:negative regulation of growth"/>
    <property type="evidence" value="ECO:0007669"/>
    <property type="project" value="InterPro"/>
</dbReference>
<dbReference type="InterPro" id="IPR053151">
    <property type="entry name" value="RNase_H-like"/>
</dbReference>
<sequence>MVSSSLELQTFKSGISHQHHLHGFGFVPSIKESSVQLVRWSPPVSGLVLHVDGASKGNPGFCGGGGCIRDSSGNLLFAFAHFYGVGDSLMAEVHAMCDGIRLASDYGFPLKTIYSDSMTLPPAPAARASPKLQAPLPILAMAATSKPLATAAAAVVVLVAAALLLAPADASTLTVFTGPGCSGKTKDVNYVCGCYDISYYQGGYHFVFTEGQKAYLHTSYNCGDAQPYPLYKEYRYCYHTGFKSVLMVC</sequence>